<organism evidence="1 2">
    <name type="scientific">Octopus vulgaris</name>
    <name type="common">Common octopus</name>
    <dbReference type="NCBI Taxonomy" id="6645"/>
    <lineage>
        <taxon>Eukaryota</taxon>
        <taxon>Metazoa</taxon>
        <taxon>Spiralia</taxon>
        <taxon>Lophotrochozoa</taxon>
        <taxon>Mollusca</taxon>
        <taxon>Cephalopoda</taxon>
        <taxon>Coleoidea</taxon>
        <taxon>Octopodiformes</taxon>
        <taxon>Octopoda</taxon>
        <taxon>Incirrata</taxon>
        <taxon>Octopodidae</taxon>
        <taxon>Octopus</taxon>
    </lineage>
</organism>
<accession>A0AA36BC01</accession>
<dbReference type="EMBL" id="OX597826">
    <property type="protein sequence ID" value="CAI9731641.1"/>
    <property type="molecule type" value="Genomic_DNA"/>
</dbReference>
<dbReference type="AlphaFoldDB" id="A0AA36BC01"/>
<proteinExistence type="predicted"/>
<evidence type="ECO:0000313" key="1">
    <source>
        <dbReference type="EMBL" id="CAI9731641.1"/>
    </source>
</evidence>
<gene>
    <name evidence="1" type="ORF">OCTVUL_1B031351</name>
</gene>
<reference evidence="1" key="1">
    <citation type="submission" date="2023-08" db="EMBL/GenBank/DDBJ databases">
        <authorList>
            <person name="Alioto T."/>
            <person name="Alioto T."/>
            <person name="Gomez Garrido J."/>
        </authorList>
    </citation>
    <scope>NUCLEOTIDE SEQUENCE</scope>
</reference>
<evidence type="ECO:0000313" key="2">
    <source>
        <dbReference type="Proteomes" id="UP001162480"/>
    </source>
</evidence>
<keyword evidence="2" id="KW-1185">Reference proteome</keyword>
<name>A0AA36BC01_OCTVU</name>
<dbReference type="Proteomes" id="UP001162480">
    <property type="component" value="Chromosome 13"/>
</dbReference>
<sequence length="135" mass="12786">MKTGNVVVRTSGTAGVGVAGGGDGGGGNGTVPAGDDEGAAVIVALVMGGRVAIAARDVICSGFPGVSARATAITAVAIIAITAIIAGGGTGSVSADIRTVGFATVALGKLPPRFCSTITDPPNTALSIPMLVAPQ</sequence>
<protein>
    <submittedName>
        <fullName evidence="1">Uncharacterized protein</fullName>
    </submittedName>
</protein>